<dbReference type="RefSeq" id="XP_066070991.1">
    <property type="nucleotide sequence ID" value="XM_066214894.1"/>
</dbReference>
<organism evidence="1 2">
    <name type="scientific">Cryptococcus depauperatus CBS 7841</name>
    <dbReference type="NCBI Taxonomy" id="1295531"/>
    <lineage>
        <taxon>Eukaryota</taxon>
        <taxon>Fungi</taxon>
        <taxon>Dikarya</taxon>
        <taxon>Basidiomycota</taxon>
        <taxon>Agaricomycotina</taxon>
        <taxon>Tremellomycetes</taxon>
        <taxon>Tremellales</taxon>
        <taxon>Cryptococcaceae</taxon>
        <taxon>Cryptococcus</taxon>
    </lineage>
</organism>
<dbReference type="EMBL" id="CP143790">
    <property type="protein sequence ID" value="WVN90291.1"/>
    <property type="molecule type" value="Genomic_DNA"/>
</dbReference>
<reference evidence="1" key="3">
    <citation type="submission" date="2024-01" db="EMBL/GenBank/DDBJ databases">
        <authorList>
            <person name="Coelho M.A."/>
            <person name="David-Palma M."/>
            <person name="Shea T."/>
            <person name="Sun S."/>
            <person name="Cuomo C.A."/>
            <person name="Heitman J."/>
        </authorList>
    </citation>
    <scope>NUCLEOTIDE SEQUENCE</scope>
    <source>
        <strain evidence="1">CBS 7841</strain>
    </source>
</reference>
<gene>
    <name evidence="1" type="ORF">L203_105527</name>
</gene>
<dbReference type="VEuPathDB" id="FungiDB:L203_04206"/>
<accession>A0A1E3ID29</accession>
<protein>
    <submittedName>
        <fullName evidence="1">Uncharacterized protein</fullName>
    </submittedName>
</protein>
<dbReference type="GeneID" id="91089736"/>
<evidence type="ECO:0000313" key="2">
    <source>
        <dbReference type="Proteomes" id="UP000094043"/>
    </source>
</evidence>
<reference evidence="1" key="2">
    <citation type="journal article" date="2022" name="Elife">
        <title>Obligate sexual reproduction of a homothallic fungus closely related to the Cryptococcus pathogenic species complex.</title>
        <authorList>
            <person name="Passer A.R."/>
            <person name="Clancey S.A."/>
            <person name="Shea T."/>
            <person name="David-Palma M."/>
            <person name="Averette A.F."/>
            <person name="Boekhout T."/>
            <person name="Porcel B.M."/>
            <person name="Nowrousian M."/>
            <person name="Cuomo C.A."/>
            <person name="Sun S."/>
            <person name="Heitman J."/>
            <person name="Coelho M.A."/>
        </authorList>
    </citation>
    <scope>NUCLEOTIDE SEQUENCE</scope>
    <source>
        <strain evidence="1">CBS 7841</strain>
    </source>
</reference>
<name>A0A1E3ID29_9TREE</name>
<dbReference type="AlphaFoldDB" id="A0A1E3ID29"/>
<reference evidence="1" key="1">
    <citation type="submission" date="2016-06" db="EMBL/GenBank/DDBJ databases">
        <authorList>
            <person name="Cuomo C."/>
            <person name="Litvintseva A."/>
            <person name="Heitman J."/>
            <person name="Chen Y."/>
            <person name="Sun S."/>
            <person name="Springer D."/>
            <person name="Dromer F."/>
            <person name="Young S."/>
            <person name="Zeng Q."/>
            <person name="Chapman S."/>
            <person name="Gujja S."/>
            <person name="Saif S."/>
            <person name="Birren B."/>
        </authorList>
    </citation>
    <scope>NUCLEOTIDE SEQUENCE</scope>
    <source>
        <strain evidence="1">CBS 7841</strain>
    </source>
</reference>
<dbReference type="KEGG" id="cdep:91089736"/>
<keyword evidence="2" id="KW-1185">Reference proteome</keyword>
<proteinExistence type="predicted"/>
<dbReference type="Proteomes" id="UP000094043">
    <property type="component" value="Chromosome 7"/>
</dbReference>
<sequence length="77" mass="8694">MTHFLRAQANLAKRTMASQKPLLELNPYMAKEEELAALINFIASTAANTFPEIDFEDSTFLESFLPLTLIHLTPKLN</sequence>
<evidence type="ECO:0000313" key="1">
    <source>
        <dbReference type="EMBL" id="WVN90291.1"/>
    </source>
</evidence>